<sequence>MYQPRIAIIGGGPAGLTLGRLLHLRGIQTTIYDLRAKPTAEDLDQPCGMLDLHEESGLSAIRDCGLWDEFMTLTGECSEETKVYDSEAKLLHQDFGGSAEGARPEISRHQLLKLLMSSIPADMVRWEHKVTSVERHVTETGSTEIIVDFGPKGKASFDLVIGADGAWSKVRALLTPTKPHYSGIQFISLDLKAVSTRHPRFAEFLGNGSMMSLGFHNGVLAQRGARGAVRMYLAVSTKDEDFGGKYGLKDKVPADAKATLLNDQDLFAKWNPIFKELIAAACEESAEDDPTELLDVKPLYMLPVGHRWESGPGLTLVGDAAHLMTPFAGEGVNLATWDCQDLATAIGDAVKAGAAGPTEFHSLLQPLIKQYEDAMLDRAGEKAEETWSNKGMMFDTLDSSRNLAEFFQSAGLGPEQPS</sequence>
<dbReference type="AlphaFoldDB" id="A0A166NIK6"/>
<dbReference type="PANTHER" id="PTHR46972:SF1">
    <property type="entry name" value="FAD DEPENDENT OXIDOREDUCTASE DOMAIN-CONTAINING PROTEIN"/>
    <property type="match status" value="1"/>
</dbReference>
<dbReference type="STRING" id="1081109.A0A166NIK6"/>
<evidence type="ECO:0000256" key="3">
    <source>
        <dbReference type="ARBA" id="ARBA00023002"/>
    </source>
</evidence>
<dbReference type="GO" id="GO:0071949">
    <property type="term" value="F:FAD binding"/>
    <property type="evidence" value="ECO:0007669"/>
    <property type="project" value="InterPro"/>
</dbReference>
<name>A0A166NIK6_9HYPO</name>
<keyword evidence="1" id="KW-0285">Flavoprotein</keyword>
<organism evidence="6 7">
    <name type="scientific">Moelleriella libera RCEF 2490</name>
    <dbReference type="NCBI Taxonomy" id="1081109"/>
    <lineage>
        <taxon>Eukaryota</taxon>
        <taxon>Fungi</taxon>
        <taxon>Dikarya</taxon>
        <taxon>Ascomycota</taxon>
        <taxon>Pezizomycotina</taxon>
        <taxon>Sordariomycetes</taxon>
        <taxon>Hypocreomycetidae</taxon>
        <taxon>Hypocreales</taxon>
        <taxon>Clavicipitaceae</taxon>
        <taxon>Moelleriella</taxon>
    </lineage>
</organism>
<dbReference type="Gene3D" id="3.50.50.60">
    <property type="entry name" value="FAD/NAD(P)-binding domain"/>
    <property type="match status" value="1"/>
</dbReference>
<dbReference type="InterPro" id="IPR002938">
    <property type="entry name" value="FAD-bd"/>
</dbReference>
<dbReference type="InterPro" id="IPR036188">
    <property type="entry name" value="FAD/NAD-bd_sf"/>
</dbReference>
<dbReference type="PRINTS" id="PR00420">
    <property type="entry name" value="RNGMNOXGNASE"/>
</dbReference>
<dbReference type="SUPFAM" id="SSF51905">
    <property type="entry name" value="FAD/NAD(P)-binding domain"/>
    <property type="match status" value="1"/>
</dbReference>
<evidence type="ECO:0000256" key="1">
    <source>
        <dbReference type="ARBA" id="ARBA00022630"/>
    </source>
</evidence>
<gene>
    <name evidence="6" type="ORF">AAL_07361</name>
</gene>
<keyword evidence="7" id="KW-1185">Reference proteome</keyword>
<keyword evidence="3" id="KW-0560">Oxidoreductase</keyword>
<dbReference type="GO" id="GO:0004497">
    <property type="term" value="F:monooxygenase activity"/>
    <property type="evidence" value="ECO:0007669"/>
    <property type="project" value="UniProtKB-KW"/>
</dbReference>
<feature type="domain" description="FAD-binding" evidence="5">
    <location>
        <begin position="6"/>
        <end position="351"/>
    </location>
</feature>
<reference evidence="6 7" key="1">
    <citation type="journal article" date="2016" name="Genome Biol. Evol.">
        <title>Divergent and convergent evolution of fungal pathogenicity.</title>
        <authorList>
            <person name="Shang Y."/>
            <person name="Xiao G."/>
            <person name="Zheng P."/>
            <person name="Cen K."/>
            <person name="Zhan S."/>
            <person name="Wang C."/>
        </authorList>
    </citation>
    <scope>NUCLEOTIDE SEQUENCE [LARGE SCALE GENOMIC DNA]</scope>
    <source>
        <strain evidence="6 7">RCEF 2490</strain>
    </source>
</reference>
<protein>
    <submittedName>
        <fullName evidence="6">Salicylate hydroxylase</fullName>
    </submittedName>
</protein>
<dbReference type="Pfam" id="PF01494">
    <property type="entry name" value="FAD_binding_3"/>
    <property type="match status" value="1"/>
</dbReference>
<proteinExistence type="predicted"/>
<evidence type="ECO:0000256" key="2">
    <source>
        <dbReference type="ARBA" id="ARBA00022827"/>
    </source>
</evidence>
<keyword evidence="2" id="KW-0274">FAD</keyword>
<comment type="caution">
    <text evidence="6">The sequence shown here is derived from an EMBL/GenBank/DDBJ whole genome shotgun (WGS) entry which is preliminary data.</text>
</comment>
<dbReference type="Proteomes" id="UP000078544">
    <property type="component" value="Unassembled WGS sequence"/>
</dbReference>
<keyword evidence="4" id="KW-0503">Monooxygenase</keyword>
<evidence type="ECO:0000313" key="7">
    <source>
        <dbReference type="Proteomes" id="UP000078544"/>
    </source>
</evidence>
<evidence type="ECO:0000313" key="6">
    <source>
        <dbReference type="EMBL" id="KZZ90260.1"/>
    </source>
</evidence>
<dbReference type="PANTHER" id="PTHR46972">
    <property type="entry name" value="MONOOXYGENASE ASQM-RELATED"/>
    <property type="match status" value="1"/>
</dbReference>
<evidence type="ECO:0000256" key="4">
    <source>
        <dbReference type="ARBA" id="ARBA00023033"/>
    </source>
</evidence>
<evidence type="ECO:0000259" key="5">
    <source>
        <dbReference type="Pfam" id="PF01494"/>
    </source>
</evidence>
<dbReference type="EMBL" id="AZGY01000022">
    <property type="protein sequence ID" value="KZZ90260.1"/>
    <property type="molecule type" value="Genomic_DNA"/>
</dbReference>
<accession>A0A166NIK6</accession>
<dbReference type="OrthoDB" id="655030at2759"/>